<dbReference type="RefSeq" id="XP_006814985.1">
    <property type="nucleotide sequence ID" value="XM_006814922.1"/>
</dbReference>
<gene>
    <name evidence="3" type="primary">LOC102806740</name>
</gene>
<dbReference type="GeneID" id="102806740"/>
<feature type="compositionally biased region" description="Polar residues" evidence="1">
    <location>
        <begin position="145"/>
        <end position="155"/>
    </location>
</feature>
<dbReference type="InterPro" id="IPR039471">
    <property type="entry name" value="CXorf65-like"/>
</dbReference>
<evidence type="ECO:0000313" key="3">
    <source>
        <dbReference type="RefSeq" id="XP_006814985.1"/>
    </source>
</evidence>
<organism evidence="2 3">
    <name type="scientific">Saccoglossus kowalevskii</name>
    <name type="common">Acorn worm</name>
    <dbReference type="NCBI Taxonomy" id="10224"/>
    <lineage>
        <taxon>Eukaryota</taxon>
        <taxon>Metazoa</taxon>
        <taxon>Hemichordata</taxon>
        <taxon>Enteropneusta</taxon>
        <taxon>Harrimaniidae</taxon>
        <taxon>Saccoglossus</taxon>
    </lineage>
</organism>
<evidence type="ECO:0000313" key="2">
    <source>
        <dbReference type="Proteomes" id="UP000694865"/>
    </source>
</evidence>
<dbReference type="PANTHER" id="PTHR33887:SF5">
    <property type="entry name" value="PB1 DOMAIN-CONTAINING PROTEIN"/>
    <property type="match status" value="1"/>
</dbReference>
<proteinExistence type="predicted"/>
<accession>A0ABM0M4P4</accession>
<name>A0ABM0M4P4_SACKO</name>
<dbReference type="Pfam" id="PF15874">
    <property type="entry name" value="Il2rg"/>
    <property type="match status" value="1"/>
</dbReference>
<feature type="region of interest" description="Disordered" evidence="1">
    <location>
        <begin position="102"/>
        <end position="155"/>
    </location>
</feature>
<sequence>MISDSEEALFNPNCRTMLLLENIKQRCHCAEDVEVDLSDNEGNVKYLNVAESLQKYANEILKERETFVLVRVERLDENSKPQYYPLLNDDTIDASFLAKLSSKDNAGSQSGKRKKRGDKDGLKTSQANTRGRSGFKVAPPPGPAKSTTPTGKRKK</sequence>
<reference evidence="3" key="1">
    <citation type="submission" date="2025-08" db="UniProtKB">
        <authorList>
            <consortium name="RefSeq"/>
        </authorList>
    </citation>
    <scope>IDENTIFICATION</scope>
    <source>
        <tissue evidence="3">Testes</tissue>
    </source>
</reference>
<dbReference type="PANTHER" id="PTHR33887">
    <property type="entry name" value="PB1 DOMAIN-CONTAINING PROTEIN"/>
    <property type="match status" value="1"/>
</dbReference>
<evidence type="ECO:0000256" key="1">
    <source>
        <dbReference type="SAM" id="MobiDB-lite"/>
    </source>
</evidence>
<protein>
    <submittedName>
        <fullName evidence="3">Uncharacterized protein C22orf15-like</fullName>
    </submittedName>
</protein>
<dbReference type="Proteomes" id="UP000694865">
    <property type="component" value="Unplaced"/>
</dbReference>
<keyword evidence="2" id="KW-1185">Reference proteome</keyword>